<feature type="domain" description="Asparaginase/glutaminase C-terminal" evidence="7">
    <location>
        <begin position="219"/>
        <end position="321"/>
    </location>
</feature>
<dbReference type="PROSITE" id="PS51732">
    <property type="entry name" value="ASN_GLN_ASE_3"/>
    <property type="match status" value="1"/>
</dbReference>
<name>A0A7W6LKT2_9HYPH</name>
<dbReference type="InterPro" id="IPR027475">
    <property type="entry name" value="Asparaginase/glutaminase_AS2"/>
</dbReference>
<dbReference type="PRINTS" id="PR00139">
    <property type="entry name" value="ASNGLNASE"/>
</dbReference>
<dbReference type="PANTHER" id="PTHR11707">
    <property type="entry name" value="L-ASPARAGINASE"/>
    <property type="match status" value="1"/>
</dbReference>
<dbReference type="InterPro" id="IPR006034">
    <property type="entry name" value="Asparaginase/glutaminase-like"/>
</dbReference>
<protein>
    <submittedName>
        <fullName evidence="8">L-asparaginase</fullName>
        <ecNumber evidence="8">3.5.1.1</ecNumber>
    </submittedName>
</protein>
<evidence type="ECO:0000259" key="6">
    <source>
        <dbReference type="Pfam" id="PF00710"/>
    </source>
</evidence>
<dbReference type="GO" id="GO:0006520">
    <property type="term" value="P:amino acid metabolic process"/>
    <property type="evidence" value="ECO:0007669"/>
    <property type="project" value="InterPro"/>
</dbReference>
<dbReference type="SUPFAM" id="SSF53774">
    <property type="entry name" value="Glutaminase/Asparaginase"/>
    <property type="match status" value="1"/>
</dbReference>
<feature type="active site" description="O-isoaspartyl threonine intermediate" evidence="2">
    <location>
        <position position="46"/>
    </location>
</feature>
<accession>A0A7W6LKT2</accession>
<gene>
    <name evidence="8" type="ORF">GGQ72_004784</name>
</gene>
<dbReference type="EMBL" id="JACIEC010000023">
    <property type="protein sequence ID" value="MBB4146214.1"/>
    <property type="molecule type" value="Genomic_DNA"/>
</dbReference>
<dbReference type="EC" id="3.5.1.1" evidence="8"/>
<feature type="binding site" evidence="3">
    <location>
        <position position="88"/>
    </location>
    <ligand>
        <name>substrate</name>
    </ligand>
</feature>
<dbReference type="Gene3D" id="3.40.50.40">
    <property type="match status" value="1"/>
</dbReference>
<dbReference type="InterPro" id="IPR027473">
    <property type="entry name" value="L-asparaginase_C"/>
</dbReference>
<feature type="domain" description="L-asparaginase N-terminal" evidence="6">
    <location>
        <begin position="38"/>
        <end position="204"/>
    </location>
</feature>
<dbReference type="PROSITE" id="PS00917">
    <property type="entry name" value="ASN_GLN_ASE_2"/>
    <property type="match status" value="1"/>
</dbReference>
<evidence type="ECO:0000256" key="1">
    <source>
        <dbReference type="ARBA" id="ARBA00010518"/>
    </source>
</evidence>
<feature type="active site" evidence="4">
    <location>
        <position position="46"/>
    </location>
</feature>
<comment type="caution">
    <text evidence="8">The sequence shown here is derived from an EMBL/GenBank/DDBJ whole genome shotgun (WGS) entry which is preliminary data.</text>
</comment>
<dbReference type="InterPro" id="IPR036152">
    <property type="entry name" value="Asp/glu_Ase-like_sf"/>
</dbReference>
<dbReference type="PROSITE" id="PS00144">
    <property type="entry name" value="ASN_GLN_ASE_1"/>
    <property type="match status" value="1"/>
</dbReference>
<dbReference type="Pfam" id="PF00710">
    <property type="entry name" value="Asparaginase"/>
    <property type="match status" value="1"/>
</dbReference>
<dbReference type="Pfam" id="PF17763">
    <property type="entry name" value="Asparaginase_C"/>
    <property type="match status" value="1"/>
</dbReference>
<organism evidence="8 9">
    <name type="scientific">Rhizobium rhizoryzae</name>
    <dbReference type="NCBI Taxonomy" id="451876"/>
    <lineage>
        <taxon>Bacteria</taxon>
        <taxon>Pseudomonadati</taxon>
        <taxon>Pseudomonadota</taxon>
        <taxon>Alphaproteobacteria</taxon>
        <taxon>Hyphomicrobiales</taxon>
        <taxon>Rhizobiaceae</taxon>
        <taxon>Rhizobium/Agrobacterium group</taxon>
        <taxon>Rhizobium</taxon>
    </lineage>
</organism>
<dbReference type="InterPro" id="IPR037152">
    <property type="entry name" value="L-asparaginase_N_sf"/>
</dbReference>
<evidence type="ECO:0000313" key="8">
    <source>
        <dbReference type="EMBL" id="MBB4146214.1"/>
    </source>
</evidence>
<dbReference type="PIRSF" id="PIRSF001220">
    <property type="entry name" value="L-ASNase_gatD"/>
    <property type="match status" value="1"/>
</dbReference>
<evidence type="ECO:0000256" key="5">
    <source>
        <dbReference type="PROSITE-ProRule" id="PRU10100"/>
    </source>
</evidence>
<dbReference type="AlphaFoldDB" id="A0A7W6LKT2"/>
<dbReference type="InterPro" id="IPR040919">
    <property type="entry name" value="Asparaginase_C"/>
</dbReference>
<feature type="active site" evidence="5">
    <location>
        <position position="117"/>
    </location>
</feature>
<evidence type="ECO:0000256" key="4">
    <source>
        <dbReference type="PROSITE-ProRule" id="PRU10099"/>
    </source>
</evidence>
<evidence type="ECO:0000259" key="7">
    <source>
        <dbReference type="Pfam" id="PF17763"/>
    </source>
</evidence>
<keyword evidence="9" id="KW-1185">Reference proteome</keyword>
<dbReference type="SMART" id="SM00870">
    <property type="entry name" value="Asparaginase"/>
    <property type="match status" value="1"/>
</dbReference>
<dbReference type="RefSeq" id="WP_082547197.1">
    <property type="nucleotide sequence ID" value="NZ_CP049250.1"/>
</dbReference>
<dbReference type="Proteomes" id="UP000519897">
    <property type="component" value="Unassembled WGS sequence"/>
</dbReference>
<sequence>MNNQTQAASAFHGSKVGLQAEDLDERPDLTAIKAARDVLILNTGGTIGMVPGPQGLQPGDGVLEQAVAALAPGPMTVNVHAFTPLVDSAEIGPSDWNRMIDQVLGFKGDGVIITHGTDTMAFTGAALSQALAGWDFPVILCGSMKPLGTGGDAEANLSLALDAVSRDLKGVWLAFDGSLLPAAGLVKHNSKEADAFRSVPQAPLPARSEPRHFADLNLAILTLTPFVSAKAIAAMLNELDGAVLRVFGSGTMPSDPNLEAVIAAAVQRGCRIRAVSQCETGGVEPGTYAAGAALWRAGVENGGLETPEAALARLWLELSATQG</sequence>
<comment type="similarity">
    <text evidence="1">Belongs to the asparaginase 1 family.</text>
</comment>
<dbReference type="InterPro" id="IPR027474">
    <property type="entry name" value="L-asparaginase_N"/>
</dbReference>
<evidence type="ECO:0000313" key="9">
    <source>
        <dbReference type="Proteomes" id="UP000519897"/>
    </source>
</evidence>
<keyword evidence="8" id="KW-0378">Hydrolase</keyword>
<reference evidence="8 9" key="1">
    <citation type="submission" date="2020-08" db="EMBL/GenBank/DDBJ databases">
        <title>Genomic Encyclopedia of Type Strains, Phase IV (KMG-IV): sequencing the most valuable type-strain genomes for metagenomic binning, comparative biology and taxonomic classification.</title>
        <authorList>
            <person name="Goeker M."/>
        </authorList>
    </citation>
    <scope>NUCLEOTIDE SEQUENCE [LARGE SCALE GENOMIC DNA]</scope>
    <source>
        <strain evidence="8 9">DSM 29514</strain>
    </source>
</reference>
<dbReference type="InterPro" id="IPR020827">
    <property type="entry name" value="Asparaginase/glutaminase_AS1"/>
</dbReference>
<dbReference type="GO" id="GO:0004067">
    <property type="term" value="F:asparaginase activity"/>
    <property type="evidence" value="ECO:0007669"/>
    <property type="project" value="UniProtKB-UniRule"/>
</dbReference>
<feature type="binding site" evidence="3">
    <location>
        <begin position="117"/>
        <end position="118"/>
    </location>
    <ligand>
        <name>substrate</name>
    </ligand>
</feature>
<evidence type="ECO:0000256" key="3">
    <source>
        <dbReference type="PIRSR" id="PIRSR001220-2"/>
    </source>
</evidence>
<evidence type="ECO:0000256" key="2">
    <source>
        <dbReference type="PIRSR" id="PIRSR001220-1"/>
    </source>
</evidence>
<proteinExistence type="inferred from homology"/>
<dbReference type="Gene3D" id="3.40.50.1170">
    <property type="entry name" value="L-asparaginase, N-terminal domain"/>
    <property type="match status" value="1"/>
</dbReference>
<dbReference type="PIRSF" id="PIRSF500176">
    <property type="entry name" value="L_ASNase"/>
    <property type="match status" value="1"/>
</dbReference>
<dbReference type="PANTHER" id="PTHR11707:SF28">
    <property type="entry name" value="60 KDA LYSOPHOSPHOLIPASE"/>
    <property type="match status" value="1"/>
</dbReference>